<evidence type="ECO:0000256" key="7">
    <source>
        <dbReference type="RuleBase" id="RU003993"/>
    </source>
</evidence>
<dbReference type="PROSITE" id="PS00501">
    <property type="entry name" value="SPASE_I_1"/>
    <property type="match status" value="1"/>
</dbReference>
<evidence type="ECO:0000256" key="8">
    <source>
        <dbReference type="RuleBase" id="RU362042"/>
    </source>
</evidence>
<dbReference type="InterPro" id="IPR019533">
    <property type="entry name" value="Peptidase_S26"/>
</dbReference>
<dbReference type="Pfam" id="PF10502">
    <property type="entry name" value="Peptidase_S26"/>
    <property type="match status" value="1"/>
</dbReference>
<dbReference type="PRINTS" id="PR00727">
    <property type="entry name" value="LEADERPTASE"/>
</dbReference>
<evidence type="ECO:0000256" key="5">
    <source>
        <dbReference type="ARBA" id="ARBA00022670"/>
    </source>
</evidence>
<feature type="domain" description="Peptidase S26" evidence="9">
    <location>
        <begin position="8"/>
        <end position="179"/>
    </location>
</feature>
<keyword evidence="7" id="KW-0472">Membrane</keyword>
<keyword evidence="11" id="KW-1185">Reference proteome</keyword>
<comment type="subcellular location">
    <subcellularLocation>
        <location evidence="2">Cell membrane</location>
        <topology evidence="2">Single-pass type II membrane protein</topology>
    </subcellularLocation>
    <subcellularLocation>
        <location evidence="8">Membrane</location>
        <topology evidence="8">Single-pass type II membrane protein</topology>
    </subcellularLocation>
</comment>
<keyword evidence="7" id="KW-0812">Transmembrane</keyword>
<evidence type="ECO:0000256" key="2">
    <source>
        <dbReference type="ARBA" id="ARBA00004401"/>
    </source>
</evidence>
<dbReference type="NCBIfam" id="TIGR02227">
    <property type="entry name" value="sigpep_I_bact"/>
    <property type="match status" value="1"/>
</dbReference>
<dbReference type="EMBL" id="JAGGKG010000024">
    <property type="protein sequence ID" value="MBP1907258.1"/>
    <property type="molecule type" value="Genomic_DNA"/>
</dbReference>
<dbReference type="PROSITE" id="PS00760">
    <property type="entry name" value="SPASE_I_2"/>
    <property type="match status" value="1"/>
</dbReference>
<dbReference type="InterPro" id="IPR019756">
    <property type="entry name" value="Pept_S26A_signal_pept_1_Ser-AS"/>
</dbReference>
<protein>
    <recommendedName>
        <fullName evidence="4 7">Signal peptidase I</fullName>
        <ecNumber evidence="4 7">3.4.21.89</ecNumber>
    </recommendedName>
</protein>
<dbReference type="GO" id="GO:0009003">
    <property type="term" value="F:signal peptidase activity"/>
    <property type="evidence" value="ECO:0007669"/>
    <property type="project" value="UniProtKB-EC"/>
</dbReference>
<dbReference type="PROSITE" id="PS00761">
    <property type="entry name" value="SPASE_I_3"/>
    <property type="match status" value="1"/>
</dbReference>
<evidence type="ECO:0000313" key="11">
    <source>
        <dbReference type="Proteomes" id="UP001519272"/>
    </source>
</evidence>
<comment type="caution">
    <text evidence="10">The sequence shown here is derived from an EMBL/GenBank/DDBJ whole genome shotgun (WGS) entry which is preliminary data.</text>
</comment>
<dbReference type="InterPro" id="IPR019758">
    <property type="entry name" value="Pept_S26A_signal_pept_1_CS"/>
</dbReference>
<sequence>MKVWKEIRGWGLSIIIGFVLSVIIGIFVIQPYRVDGHSMEPTLNDTQRIFAWKTVHTLSKLPAYEDIVIIDSRVDRKRTLFDDIKENPIVQLFSGNGSDEIFFVKRVIGLPGDKIEIKEGHLYRNGKEVDEPYIKEPMMAGMDQSWEIPENHIFVMGDNRNHSKDSRIIGPIPLTHVMGVDL</sequence>
<proteinExistence type="inferred from homology"/>
<gene>
    <name evidence="10" type="ORF">J2Z32_003933</name>
</gene>
<organism evidence="10 11">
    <name type="scientific">Paenibacillus turicensis</name>
    <dbReference type="NCBI Taxonomy" id="160487"/>
    <lineage>
        <taxon>Bacteria</taxon>
        <taxon>Bacillati</taxon>
        <taxon>Bacillota</taxon>
        <taxon>Bacilli</taxon>
        <taxon>Bacillales</taxon>
        <taxon>Paenibacillaceae</taxon>
        <taxon>Paenibacillus</taxon>
    </lineage>
</organism>
<dbReference type="PANTHER" id="PTHR43390:SF1">
    <property type="entry name" value="CHLOROPLAST PROCESSING PEPTIDASE"/>
    <property type="match status" value="1"/>
</dbReference>
<dbReference type="InterPro" id="IPR000223">
    <property type="entry name" value="Pept_S26A_signal_pept_1"/>
</dbReference>
<evidence type="ECO:0000256" key="3">
    <source>
        <dbReference type="ARBA" id="ARBA00009370"/>
    </source>
</evidence>
<dbReference type="EC" id="3.4.21.89" evidence="4 7"/>
<name>A0ABS4FY40_9BACL</name>
<dbReference type="Gene3D" id="2.10.109.10">
    <property type="entry name" value="Umud Fragment, subunit A"/>
    <property type="match status" value="1"/>
</dbReference>
<keyword evidence="5 7" id="KW-0645">Protease</keyword>
<evidence type="ECO:0000313" key="10">
    <source>
        <dbReference type="EMBL" id="MBP1907258.1"/>
    </source>
</evidence>
<keyword evidence="6 7" id="KW-0378">Hydrolase</keyword>
<accession>A0ABS4FY40</accession>
<dbReference type="PANTHER" id="PTHR43390">
    <property type="entry name" value="SIGNAL PEPTIDASE I"/>
    <property type="match status" value="1"/>
</dbReference>
<comment type="catalytic activity">
    <reaction evidence="1 7">
        <text>Cleavage of hydrophobic, N-terminal signal or leader sequences from secreted and periplasmic proteins.</text>
        <dbReference type="EC" id="3.4.21.89"/>
    </reaction>
</comment>
<feature type="transmembrane region" description="Helical" evidence="7">
    <location>
        <begin position="12"/>
        <end position="32"/>
    </location>
</feature>
<reference evidence="10 11" key="1">
    <citation type="submission" date="2021-03" db="EMBL/GenBank/DDBJ databases">
        <title>Genomic Encyclopedia of Type Strains, Phase IV (KMG-IV): sequencing the most valuable type-strain genomes for metagenomic binning, comparative biology and taxonomic classification.</title>
        <authorList>
            <person name="Goeker M."/>
        </authorList>
    </citation>
    <scope>NUCLEOTIDE SEQUENCE [LARGE SCALE GENOMIC DNA]</scope>
    <source>
        <strain evidence="10 11">DSM 14349</strain>
    </source>
</reference>
<keyword evidence="7" id="KW-1133">Transmembrane helix</keyword>
<dbReference type="CDD" id="cd06530">
    <property type="entry name" value="S26_SPase_I"/>
    <property type="match status" value="1"/>
</dbReference>
<dbReference type="InterPro" id="IPR036286">
    <property type="entry name" value="LexA/Signal_pep-like_sf"/>
</dbReference>
<dbReference type="RefSeq" id="WP_210090842.1">
    <property type="nucleotide sequence ID" value="NZ_JAGGKG010000024.1"/>
</dbReference>
<evidence type="ECO:0000256" key="1">
    <source>
        <dbReference type="ARBA" id="ARBA00000677"/>
    </source>
</evidence>
<dbReference type="Proteomes" id="UP001519272">
    <property type="component" value="Unassembled WGS sequence"/>
</dbReference>
<comment type="similarity">
    <text evidence="3 8">Belongs to the peptidase S26 family.</text>
</comment>
<evidence type="ECO:0000256" key="6">
    <source>
        <dbReference type="ARBA" id="ARBA00022801"/>
    </source>
</evidence>
<dbReference type="SUPFAM" id="SSF51306">
    <property type="entry name" value="LexA/Signal peptidase"/>
    <property type="match status" value="1"/>
</dbReference>
<evidence type="ECO:0000259" key="9">
    <source>
        <dbReference type="Pfam" id="PF10502"/>
    </source>
</evidence>
<evidence type="ECO:0000256" key="4">
    <source>
        <dbReference type="ARBA" id="ARBA00013208"/>
    </source>
</evidence>
<dbReference type="InterPro" id="IPR019757">
    <property type="entry name" value="Pept_S26A_signal_pept_1_Lys-AS"/>
</dbReference>